<accession>A0AAX4P310</accession>
<comment type="similarity">
    <text evidence="1">Belongs to the peptidase C56 family.</text>
</comment>
<dbReference type="Proteomes" id="UP001472866">
    <property type="component" value="Chromosome 03"/>
</dbReference>
<organism evidence="4 5">
    <name type="scientific">Chloropicon roscoffensis</name>
    <dbReference type="NCBI Taxonomy" id="1461544"/>
    <lineage>
        <taxon>Eukaryota</taxon>
        <taxon>Viridiplantae</taxon>
        <taxon>Chlorophyta</taxon>
        <taxon>Chloropicophyceae</taxon>
        <taxon>Chloropicales</taxon>
        <taxon>Chloropicaceae</taxon>
        <taxon>Chloropicon</taxon>
    </lineage>
</organism>
<keyword evidence="5" id="KW-1185">Reference proteome</keyword>
<dbReference type="InterPro" id="IPR029062">
    <property type="entry name" value="Class_I_gatase-like"/>
</dbReference>
<dbReference type="InterPro" id="IPR006287">
    <property type="entry name" value="DJ-1"/>
</dbReference>
<sequence>MSLCRGLGDGARGGRARGASAVRMAARAASSRKGTALVPVANGTEEMEAVILADVLRRAGMEVSVASVEADKAVRCSRQVTIVADEMIGDVVGESFDLVAVPGGMPGAERLRDSADLASVLANHVGLVGAVCAAPQVVLQGQSLFKGRRMTCHPAFQPMLAGPKDSVGNRVVVDAGLITSQGPGTTFEFALSLVGELLGHEAAAEVGEPMVLPNDAEESLARFGDSGPSAVLGTTPSVLVPIANGTEEMEAVILADVLRRAGFRVVIASCEDGILQIEASRMVKIRADCLLEKVSGESFDAILLPGGMPGAERLGGNESLVRMLRDQKKEGRLYGAVCAAPAVALQPNGLMDQIEAATCHPGFMHALASPSEARVVLSQNCLTSRGPGTTFEFALAAIAILSGEESMVAEVAGPMVLPASFDPSRFAEKLGRH</sequence>
<name>A0AAX4P310_9CHLO</name>
<evidence type="ECO:0000313" key="4">
    <source>
        <dbReference type="EMBL" id="WZN60702.1"/>
    </source>
</evidence>
<evidence type="ECO:0000313" key="5">
    <source>
        <dbReference type="Proteomes" id="UP001472866"/>
    </source>
</evidence>
<dbReference type="InterPro" id="IPR050325">
    <property type="entry name" value="Prot/Nucl_acid_deglycase"/>
</dbReference>
<dbReference type="PANTHER" id="PTHR48094:SF12">
    <property type="entry name" value="PARKINSON DISEASE PROTEIN 7 HOMOLOG"/>
    <property type="match status" value="1"/>
</dbReference>
<dbReference type="Gene3D" id="3.40.50.880">
    <property type="match status" value="2"/>
</dbReference>
<dbReference type="SUPFAM" id="SSF52317">
    <property type="entry name" value="Class I glutamine amidotransferase-like"/>
    <property type="match status" value="2"/>
</dbReference>
<evidence type="ECO:0000256" key="1">
    <source>
        <dbReference type="ARBA" id="ARBA00008542"/>
    </source>
</evidence>
<dbReference type="Pfam" id="PF01965">
    <property type="entry name" value="DJ-1_PfpI"/>
    <property type="match status" value="2"/>
</dbReference>
<protein>
    <submittedName>
        <fullName evidence="4">Class I glutamine amidotransferase DJ-1</fullName>
    </submittedName>
</protein>
<keyword evidence="2" id="KW-0677">Repeat</keyword>
<dbReference type="GO" id="GO:1903189">
    <property type="term" value="P:glyoxal metabolic process"/>
    <property type="evidence" value="ECO:0007669"/>
    <property type="project" value="TreeGrafter"/>
</dbReference>
<proteinExistence type="inferred from homology"/>
<dbReference type="AlphaFoldDB" id="A0AAX4P310"/>
<gene>
    <name evidence="4" type="ORF">HKI87_03g22360</name>
</gene>
<feature type="domain" description="DJ-1/PfpI" evidence="3">
    <location>
        <begin position="36"/>
        <end position="194"/>
    </location>
</feature>
<dbReference type="CDD" id="cd03135">
    <property type="entry name" value="GATase1_DJ-1"/>
    <property type="match status" value="2"/>
</dbReference>
<evidence type="ECO:0000256" key="2">
    <source>
        <dbReference type="ARBA" id="ARBA00022737"/>
    </source>
</evidence>
<dbReference type="PANTHER" id="PTHR48094">
    <property type="entry name" value="PROTEIN/NUCLEIC ACID DEGLYCASE DJ-1-RELATED"/>
    <property type="match status" value="1"/>
</dbReference>
<evidence type="ECO:0000259" key="3">
    <source>
        <dbReference type="Pfam" id="PF01965"/>
    </source>
</evidence>
<dbReference type="GO" id="GO:0005737">
    <property type="term" value="C:cytoplasm"/>
    <property type="evidence" value="ECO:0007669"/>
    <property type="project" value="TreeGrafter"/>
</dbReference>
<dbReference type="FunFam" id="3.40.50.880:FF:000015">
    <property type="entry name" value="Protein DJ-1 homolog C"/>
    <property type="match status" value="2"/>
</dbReference>
<dbReference type="InterPro" id="IPR002818">
    <property type="entry name" value="DJ-1/PfpI"/>
</dbReference>
<reference evidence="4 5" key="1">
    <citation type="submission" date="2024-03" db="EMBL/GenBank/DDBJ databases">
        <title>Complete genome sequence of the green alga Chloropicon roscoffensis RCC1871.</title>
        <authorList>
            <person name="Lemieux C."/>
            <person name="Pombert J.-F."/>
            <person name="Otis C."/>
            <person name="Turmel M."/>
        </authorList>
    </citation>
    <scope>NUCLEOTIDE SEQUENCE [LARGE SCALE GENOMIC DNA]</scope>
    <source>
        <strain evidence="4 5">RCC1871</strain>
    </source>
</reference>
<keyword evidence="4" id="KW-0315">Glutamine amidotransferase</keyword>
<feature type="domain" description="DJ-1/PfpI" evidence="3">
    <location>
        <begin position="237"/>
        <end position="398"/>
    </location>
</feature>
<dbReference type="NCBIfam" id="TIGR01383">
    <property type="entry name" value="not_thiJ"/>
    <property type="match status" value="2"/>
</dbReference>
<dbReference type="EMBL" id="CP151503">
    <property type="protein sequence ID" value="WZN60702.1"/>
    <property type="molecule type" value="Genomic_DNA"/>
</dbReference>